<dbReference type="AlphaFoldDB" id="A0A0S4LJZ4"/>
<evidence type="ECO:0000313" key="2">
    <source>
        <dbReference type="EMBL" id="CUS36928.1"/>
    </source>
</evidence>
<protein>
    <recommendedName>
        <fullName evidence="4">DUF2780 domain-containing protein</fullName>
    </recommendedName>
</protein>
<accession>A0A0S4LJZ4</accession>
<gene>
    <name evidence="2" type="ORF">COMA1_30319</name>
</gene>
<dbReference type="Proteomes" id="UP000199032">
    <property type="component" value="Unassembled WGS sequence"/>
</dbReference>
<dbReference type="PROSITE" id="PS51257">
    <property type="entry name" value="PROKAR_LIPOPROTEIN"/>
    <property type="match status" value="1"/>
</dbReference>
<dbReference type="InterPro" id="IPR021302">
    <property type="entry name" value="DUF2780_VcgC/VcgE"/>
</dbReference>
<organism evidence="2 3">
    <name type="scientific">Candidatus Nitrospira nitrosa</name>
    <dbReference type="NCBI Taxonomy" id="1742972"/>
    <lineage>
        <taxon>Bacteria</taxon>
        <taxon>Pseudomonadati</taxon>
        <taxon>Nitrospirota</taxon>
        <taxon>Nitrospiria</taxon>
        <taxon>Nitrospirales</taxon>
        <taxon>Nitrospiraceae</taxon>
        <taxon>Nitrospira</taxon>
    </lineage>
</organism>
<proteinExistence type="predicted"/>
<keyword evidence="3" id="KW-1185">Reference proteome</keyword>
<evidence type="ECO:0008006" key="4">
    <source>
        <dbReference type="Google" id="ProtNLM"/>
    </source>
</evidence>
<reference evidence="2 3" key="1">
    <citation type="submission" date="2015-10" db="EMBL/GenBank/DDBJ databases">
        <authorList>
            <person name="Gilbert D.G."/>
        </authorList>
    </citation>
    <scope>NUCLEOTIDE SEQUENCE [LARGE SCALE GENOMIC DNA]</scope>
    <source>
        <strain evidence="2">COMA1</strain>
    </source>
</reference>
<dbReference type="EMBL" id="CZQA01000009">
    <property type="protein sequence ID" value="CUS36928.1"/>
    <property type="molecule type" value="Genomic_DNA"/>
</dbReference>
<dbReference type="Pfam" id="PF11075">
    <property type="entry name" value="DUF2780"/>
    <property type="match status" value="1"/>
</dbReference>
<keyword evidence="1" id="KW-0732">Signal</keyword>
<sequence length="143" mass="14753">MKYLSFVSGTVLLIASGVSGCANLPTSVVQDALANLVAQQHSIGPSQGKAALGSILNHAREKMPVGDFSTLNNALPALDTYLKEATDVKAVTGPIVDQAGLESAFAKVGLGPKMVPRITKTMSDFVGNSGGEAARSFFASLMK</sequence>
<dbReference type="RefSeq" id="WP_176698058.1">
    <property type="nucleotide sequence ID" value="NZ_CZQA01000009.1"/>
</dbReference>
<feature type="signal peptide" evidence="1">
    <location>
        <begin position="1"/>
        <end position="22"/>
    </location>
</feature>
<feature type="chain" id="PRO_5006624117" description="DUF2780 domain-containing protein" evidence="1">
    <location>
        <begin position="23"/>
        <end position="143"/>
    </location>
</feature>
<evidence type="ECO:0000256" key="1">
    <source>
        <dbReference type="SAM" id="SignalP"/>
    </source>
</evidence>
<name>A0A0S4LJZ4_9BACT</name>
<evidence type="ECO:0000313" key="3">
    <source>
        <dbReference type="Proteomes" id="UP000199032"/>
    </source>
</evidence>